<reference evidence="2 3" key="2">
    <citation type="submission" date="2020-03" db="EMBL/GenBank/DDBJ databases">
        <title>Kangsaoukella pontilimi gen. nov., sp. nov., a new member of the family Rhodobacteraceae isolated from a tidal mudflat.</title>
        <authorList>
            <person name="Kim I.S."/>
        </authorList>
    </citation>
    <scope>NUCLEOTIDE SEQUENCE [LARGE SCALE GENOMIC DNA]</scope>
    <source>
        <strain evidence="2 3">GH1-50</strain>
    </source>
</reference>
<dbReference type="Pfam" id="PF13410">
    <property type="entry name" value="GST_C_2"/>
    <property type="match status" value="1"/>
</dbReference>
<name>A0A7C9IGM0_9RHOB</name>
<dbReference type="CDD" id="cd03049">
    <property type="entry name" value="GST_N_3"/>
    <property type="match status" value="1"/>
</dbReference>
<dbReference type="AlphaFoldDB" id="A0A7C9IGM0"/>
<dbReference type="PANTHER" id="PTHR43968:SF6">
    <property type="entry name" value="GLUTATHIONE S-TRANSFERASE OMEGA"/>
    <property type="match status" value="1"/>
</dbReference>
<dbReference type="InterPro" id="IPR004045">
    <property type="entry name" value="Glutathione_S-Trfase_N"/>
</dbReference>
<dbReference type="InterPro" id="IPR036282">
    <property type="entry name" value="Glutathione-S-Trfase_C_sf"/>
</dbReference>
<dbReference type="SUPFAM" id="SSF47616">
    <property type="entry name" value="GST C-terminal domain-like"/>
    <property type="match status" value="1"/>
</dbReference>
<gene>
    <name evidence="2" type="ORF">GQ651_09775</name>
</gene>
<feature type="domain" description="GST N-terminal" evidence="1">
    <location>
        <begin position="1"/>
        <end position="82"/>
    </location>
</feature>
<dbReference type="Pfam" id="PF13409">
    <property type="entry name" value="GST_N_2"/>
    <property type="match status" value="1"/>
</dbReference>
<dbReference type="InterPro" id="IPR050983">
    <property type="entry name" value="GST_Omega/HSP26"/>
</dbReference>
<dbReference type="CDD" id="cd03205">
    <property type="entry name" value="GST_C_6"/>
    <property type="match status" value="1"/>
</dbReference>
<sequence>MQLLTSPTSPYCRKVEVLLRESGLDSHVTETNASGTPLEPNATTTAANPIGKIPVLIRDDGPALYDSRVICRYLDSLAGGVYYPEKRLWEVLTLEATADGILDAALLMAYEWRLRPEEIRFEPWVDGQWDKIARALDVIEARWISHLEGRLGMGHIAVGAALGYLDFRHDARGWRTGRPLLTDWFTRFSERPSMQDTVPAL</sequence>
<organism evidence="2 3">
    <name type="scientific">Kangsaoukella pontilimi</name>
    <dbReference type="NCBI Taxonomy" id="2691042"/>
    <lineage>
        <taxon>Bacteria</taxon>
        <taxon>Pseudomonadati</taxon>
        <taxon>Pseudomonadota</taxon>
        <taxon>Alphaproteobacteria</taxon>
        <taxon>Rhodobacterales</taxon>
        <taxon>Paracoccaceae</taxon>
        <taxon>Kangsaoukella</taxon>
    </lineage>
</organism>
<keyword evidence="2" id="KW-0808">Transferase</keyword>
<evidence type="ECO:0000259" key="1">
    <source>
        <dbReference type="PROSITE" id="PS50404"/>
    </source>
</evidence>
<proteinExistence type="predicted"/>
<dbReference type="RefSeq" id="WP_160765117.1">
    <property type="nucleotide sequence ID" value="NZ_WUPT01000002.1"/>
</dbReference>
<dbReference type="SUPFAM" id="SSF52833">
    <property type="entry name" value="Thioredoxin-like"/>
    <property type="match status" value="1"/>
</dbReference>
<comment type="caution">
    <text evidence="2">The sequence shown here is derived from an EMBL/GenBank/DDBJ whole genome shotgun (WGS) entry which is preliminary data.</text>
</comment>
<dbReference type="EMBL" id="WUPT01000002">
    <property type="protein sequence ID" value="MXQ08129.1"/>
    <property type="molecule type" value="Genomic_DNA"/>
</dbReference>
<dbReference type="Gene3D" id="1.20.1050.10">
    <property type="match status" value="1"/>
</dbReference>
<dbReference type="Proteomes" id="UP000480350">
    <property type="component" value="Unassembled WGS sequence"/>
</dbReference>
<reference evidence="2 3" key="1">
    <citation type="submission" date="2019-12" db="EMBL/GenBank/DDBJ databases">
        <authorList>
            <person name="Lee S.D."/>
        </authorList>
    </citation>
    <scope>NUCLEOTIDE SEQUENCE [LARGE SCALE GENOMIC DNA]</scope>
    <source>
        <strain evidence="2 3">GH1-50</strain>
    </source>
</reference>
<dbReference type="PANTHER" id="PTHR43968">
    <property type="match status" value="1"/>
</dbReference>
<dbReference type="Gene3D" id="3.40.30.10">
    <property type="entry name" value="Glutaredoxin"/>
    <property type="match status" value="1"/>
</dbReference>
<accession>A0A7C9IGM0</accession>
<evidence type="ECO:0000313" key="2">
    <source>
        <dbReference type="EMBL" id="MXQ08129.1"/>
    </source>
</evidence>
<dbReference type="GO" id="GO:0005737">
    <property type="term" value="C:cytoplasm"/>
    <property type="evidence" value="ECO:0007669"/>
    <property type="project" value="TreeGrafter"/>
</dbReference>
<evidence type="ECO:0000313" key="3">
    <source>
        <dbReference type="Proteomes" id="UP000480350"/>
    </source>
</evidence>
<dbReference type="PROSITE" id="PS50404">
    <property type="entry name" value="GST_NTER"/>
    <property type="match status" value="1"/>
</dbReference>
<dbReference type="GO" id="GO:0016740">
    <property type="term" value="F:transferase activity"/>
    <property type="evidence" value="ECO:0007669"/>
    <property type="project" value="UniProtKB-KW"/>
</dbReference>
<dbReference type="InterPro" id="IPR036249">
    <property type="entry name" value="Thioredoxin-like_sf"/>
</dbReference>
<keyword evidence="3" id="KW-1185">Reference proteome</keyword>
<protein>
    <submittedName>
        <fullName evidence="2">Glutathione S-transferase</fullName>
    </submittedName>
</protein>